<evidence type="ECO:0000313" key="1">
    <source>
        <dbReference type="EMBL" id="GGX39746.1"/>
    </source>
</evidence>
<protein>
    <recommendedName>
        <fullName evidence="3">Transglutaminase-like superfamily protein</fullName>
    </recommendedName>
</protein>
<comment type="caution">
    <text evidence="1">The sequence shown here is derived from an EMBL/GenBank/DDBJ whole genome shotgun (WGS) entry which is preliminary data.</text>
</comment>
<organism evidence="1 2">
    <name type="scientific">Saccharospirillum salsuginis</name>
    <dbReference type="NCBI Taxonomy" id="418750"/>
    <lineage>
        <taxon>Bacteria</taxon>
        <taxon>Pseudomonadati</taxon>
        <taxon>Pseudomonadota</taxon>
        <taxon>Gammaproteobacteria</taxon>
        <taxon>Oceanospirillales</taxon>
        <taxon>Saccharospirillaceae</taxon>
        <taxon>Saccharospirillum</taxon>
    </lineage>
</organism>
<name>A0A918N6H8_9GAMM</name>
<dbReference type="SUPFAM" id="SSF54001">
    <property type="entry name" value="Cysteine proteinases"/>
    <property type="match status" value="1"/>
</dbReference>
<proteinExistence type="predicted"/>
<dbReference type="EMBL" id="BMXR01000001">
    <property type="protein sequence ID" value="GGX39746.1"/>
    <property type="molecule type" value="Genomic_DNA"/>
</dbReference>
<keyword evidence="2" id="KW-1185">Reference proteome</keyword>
<dbReference type="Gene3D" id="3.10.620.30">
    <property type="match status" value="1"/>
</dbReference>
<evidence type="ECO:0000313" key="2">
    <source>
        <dbReference type="Proteomes" id="UP000626148"/>
    </source>
</evidence>
<sequence length="290" mass="33006">MLALLSVLTLFLLGFVVGYWSMHLYPRLRPFRYSHHTEPQLPASSTTSQLQTLAKLYDLPSIVADSRNDAERIDALVRWVHDQWKPQPGHSAGTDNPLDILSRAAQGERFCRADYVTVLANALQAIDLPTRLLELHTRDSHWRPFGGYYQGMEVFLRDKQKWVWVDAQYDAVILNHGEFCSALEIKEALLDWNNGLELASAEGITDIDSYLAFLGPFLDIFIAQPLGQPRRFALVPPQLKFPRRHHGLGRTLYDQRCHSMDVFYAGHPTPQIVPTPIRPRGAFRPHSVSA</sequence>
<dbReference type="RefSeq" id="WP_189606709.1">
    <property type="nucleotide sequence ID" value="NZ_BMXR01000001.1"/>
</dbReference>
<evidence type="ECO:0008006" key="3">
    <source>
        <dbReference type="Google" id="ProtNLM"/>
    </source>
</evidence>
<gene>
    <name evidence="1" type="ORF">GCM10007392_02830</name>
</gene>
<accession>A0A918N6H8</accession>
<reference evidence="1" key="1">
    <citation type="journal article" date="2014" name="Int. J. Syst. Evol. Microbiol.">
        <title>Complete genome sequence of Corynebacterium casei LMG S-19264T (=DSM 44701T), isolated from a smear-ripened cheese.</title>
        <authorList>
            <consortium name="US DOE Joint Genome Institute (JGI-PGF)"/>
            <person name="Walter F."/>
            <person name="Albersmeier A."/>
            <person name="Kalinowski J."/>
            <person name="Ruckert C."/>
        </authorList>
    </citation>
    <scope>NUCLEOTIDE SEQUENCE</scope>
    <source>
        <strain evidence="1">KCTC 22169</strain>
    </source>
</reference>
<dbReference type="InterPro" id="IPR038765">
    <property type="entry name" value="Papain-like_cys_pep_sf"/>
</dbReference>
<dbReference type="AlphaFoldDB" id="A0A918N6H8"/>
<dbReference type="Proteomes" id="UP000626148">
    <property type="component" value="Unassembled WGS sequence"/>
</dbReference>
<reference evidence="1" key="2">
    <citation type="submission" date="2020-09" db="EMBL/GenBank/DDBJ databases">
        <authorList>
            <person name="Sun Q."/>
            <person name="Kim S."/>
        </authorList>
    </citation>
    <scope>NUCLEOTIDE SEQUENCE</scope>
    <source>
        <strain evidence="1">KCTC 22169</strain>
    </source>
</reference>